<reference evidence="1 2" key="1">
    <citation type="submission" date="2011-02" db="EMBL/GenBank/DDBJ databases">
        <authorList>
            <person name="Muzny D."/>
            <person name="Qin X."/>
            <person name="Deng J."/>
            <person name="Jiang H."/>
            <person name="Liu Y."/>
            <person name="Qu J."/>
            <person name="Song X.-Z."/>
            <person name="Zhang L."/>
            <person name="Thornton R."/>
            <person name="Coyle M."/>
            <person name="Francisco L."/>
            <person name="Jackson L."/>
            <person name="Javaid M."/>
            <person name="Korchina V."/>
            <person name="Kovar C."/>
            <person name="Mata R."/>
            <person name="Mathew T."/>
            <person name="Ngo R."/>
            <person name="Nguyen L."/>
            <person name="Nguyen N."/>
            <person name="Okwuonu G."/>
            <person name="Ongeri F."/>
            <person name="Pham C."/>
            <person name="Simmons D."/>
            <person name="Wilczek-Boney K."/>
            <person name="Hale W."/>
            <person name="Jakkamsetti A."/>
            <person name="Pham P."/>
            <person name="Ruth R."/>
            <person name="San Lucas F."/>
            <person name="Warren J."/>
            <person name="Zhang J."/>
            <person name="Zhao Z."/>
            <person name="Zhou C."/>
            <person name="Zhu D."/>
            <person name="Lee S."/>
            <person name="Bess C."/>
            <person name="Blankenburg K."/>
            <person name="Forbes L."/>
            <person name="Fu Q."/>
            <person name="Gubbala S."/>
            <person name="Hirani K."/>
            <person name="Jayaseelan J.C."/>
            <person name="Lara F."/>
            <person name="Munidasa M."/>
            <person name="Palculict T."/>
            <person name="Patil S."/>
            <person name="Pu L.-L."/>
            <person name="Saada N."/>
            <person name="Tang L."/>
            <person name="Weissenberger G."/>
            <person name="Zhu Y."/>
            <person name="Hemphill L."/>
            <person name="Shang Y."/>
            <person name="Youmans B."/>
            <person name="Ayvaz T."/>
            <person name="Ross M."/>
            <person name="Santibanez J."/>
            <person name="Aqrawi P."/>
            <person name="Gross S."/>
            <person name="Joshi V."/>
            <person name="Fowler G."/>
            <person name="Nazareth L."/>
            <person name="Reid J."/>
            <person name="Worley K."/>
            <person name="Petrosino J."/>
            <person name="Highlander S."/>
            <person name="Gibbs R."/>
        </authorList>
    </citation>
    <scope>NUCLEOTIDE SEQUENCE [LARGE SCALE GENOMIC DNA]</scope>
    <source>
        <strain evidence="1 2">ATCC BAA-1200</strain>
    </source>
</reference>
<keyword evidence="2" id="KW-1185">Reference proteome</keyword>
<dbReference type="EMBL" id="AFAY01000002">
    <property type="protein sequence ID" value="EGF12221.1"/>
    <property type="molecule type" value="Genomic_DNA"/>
</dbReference>
<gene>
    <name evidence="1" type="ORF">HMPREF9123_0010</name>
</gene>
<name>F2B8J0_9NEIS</name>
<sequence>MLKAAMALLMIVTLRDKRGSYNRAARRPFREEIVTLRDKRGSYNLLKAAM</sequence>
<proteinExistence type="predicted"/>
<dbReference type="HOGENOM" id="CLU_3128926_0_0_4"/>
<dbReference type="Proteomes" id="UP000004105">
    <property type="component" value="Unassembled WGS sequence"/>
</dbReference>
<evidence type="ECO:0000313" key="1">
    <source>
        <dbReference type="EMBL" id="EGF12221.1"/>
    </source>
</evidence>
<organism evidence="1 2">
    <name type="scientific">Neisseria bacilliformis ATCC BAA-1200</name>
    <dbReference type="NCBI Taxonomy" id="888742"/>
    <lineage>
        <taxon>Bacteria</taxon>
        <taxon>Pseudomonadati</taxon>
        <taxon>Pseudomonadota</taxon>
        <taxon>Betaproteobacteria</taxon>
        <taxon>Neisseriales</taxon>
        <taxon>Neisseriaceae</taxon>
        <taxon>Neisseria</taxon>
    </lineage>
</organism>
<feature type="non-terminal residue" evidence="1">
    <location>
        <position position="50"/>
    </location>
</feature>
<evidence type="ECO:0000313" key="2">
    <source>
        <dbReference type="Proteomes" id="UP000004105"/>
    </source>
</evidence>
<protein>
    <submittedName>
        <fullName evidence="1">Uncharacterized protein</fullName>
    </submittedName>
</protein>
<accession>F2B8J0</accession>
<comment type="caution">
    <text evidence="1">The sequence shown here is derived from an EMBL/GenBank/DDBJ whole genome shotgun (WGS) entry which is preliminary data.</text>
</comment>
<dbReference type="AlphaFoldDB" id="F2B8J0"/>